<reference evidence="6 7" key="1">
    <citation type="journal article" date="2018" name="Evol. Lett.">
        <title>Horizontal gene cluster transfer increased hallucinogenic mushroom diversity.</title>
        <authorList>
            <person name="Reynolds H.T."/>
            <person name="Vijayakumar V."/>
            <person name="Gluck-Thaler E."/>
            <person name="Korotkin H.B."/>
            <person name="Matheny P.B."/>
            <person name="Slot J.C."/>
        </authorList>
    </citation>
    <scope>NUCLEOTIDE SEQUENCE [LARGE SCALE GENOMIC DNA]</scope>
    <source>
        <strain evidence="6 7">SRW20</strain>
    </source>
</reference>
<keyword evidence="7" id="KW-1185">Reference proteome</keyword>
<dbReference type="GO" id="GO:0005886">
    <property type="term" value="C:plasma membrane"/>
    <property type="evidence" value="ECO:0007669"/>
    <property type="project" value="InterPro"/>
</dbReference>
<dbReference type="PANTHER" id="PTHR28013:SF3">
    <property type="entry name" value="PROTEIN DCV1-RELATED"/>
    <property type="match status" value="1"/>
</dbReference>
<evidence type="ECO:0000313" key="6">
    <source>
        <dbReference type="EMBL" id="PPQ84263.1"/>
    </source>
</evidence>
<evidence type="ECO:0008006" key="8">
    <source>
        <dbReference type="Google" id="ProtNLM"/>
    </source>
</evidence>
<dbReference type="InParanoid" id="A0A409X0G3"/>
<feature type="transmembrane region" description="Helical" evidence="5">
    <location>
        <begin position="115"/>
        <end position="140"/>
    </location>
</feature>
<dbReference type="GO" id="GO:0035838">
    <property type="term" value="C:growing cell tip"/>
    <property type="evidence" value="ECO:0007669"/>
    <property type="project" value="TreeGrafter"/>
</dbReference>
<feature type="transmembrane region" description="Helical" evidence="5">
    <location>
        <begin position="194"/>
        <end position="214"/>
    </location>
</feature>
<sequence>MHIKETHRPLSRYRLTSLLACTLLFASFVLFLLVSLSLTIIKPIYLLVLRSTIQEREVLSLATELRFGVWGVCANGDAIFAPGLCIGPQLGYTIPSYLATDIGVSPSLLSIIHQALLLILILHPITCALSLLALLFSLFLASHLFSIFALIFAVVTALVGSVTLGADLALVLVARQELESINGTIFLEVGFGNGVWMILAGVVLQWLAVGALSARACYCLGVRRDTPVRIKFRRKSSNEDEVDSAVQTY</sequence>
<dbReference type="EMBL" id="NHYE01004500">
    <property type="protein sequence ID" value="PPQ84263.1"/>
    <property type="molecule type" value="Genomic_DNA"/>
</dbReference>
<feature type="transmembrane region" description="Helical" evidence="5">
    <location>
        <begin position="147"/>
        <end position="174"/>
    </location>
</feature>
<dbReference type="Proteomes" id="UP000284706">
    <property type="component" value="Unassembled WGS sequence"/>
</dbReference>
<comment type="subcellular location">
    <subcellularLocation>
        <location evidence="1">Membrane</location>
        <topology evidence="1">Multi-pass membrane protein</topology>
    </subcellularLocation>
</comment>
<keyword evidence="2 5" id="KW-0812">Transmembrane</keyword>
<comment type="caution">
    <text evidence="6">The sequence shown here is derived from an EMBL/GenBank/DDBJ whole genome shotgun (WGS) entry which is preliminary data.</text>
</comment>
<keyword evidence="4 5" id="KW-0472">Membrane</keyword>
<name>A0A409X0G3_9AGAR</name>
<dbReference type="GO" id="GO:0032153">
    <property type="term" value="C:cell division site"/>
    <property type="evidence" value="ECO:0007669"/>
    <property type="project" value="TreeGrafter"/>
</dbReference>
<evidence type="ECO:0000256" key="5">
    <source>
        <dbReference type="SAM" id="Phobius"/>
    </source>
</evidence>
<evidence type="ECO:0000256" key="2">
    <source>
        <dbReference type="ARBA" id="ARBA00022692"/>
    </source>
</evidence>
<dbReference type="STRING" id="231916.A0A409X0G3"/>
<proteinExistence type="predicted"/>
<keyword evidence="3 5" id="KW-1133">Transmembrane helix</keyword>
<gene>
    <name evidence="6" type="ORF">CVT26_011855</name>
</gene>
<evidence type="ECO:0000256" key="3">
    <source>
        <dbReference type="ARBA" id="ARBA00022989"/>
    </source>
</evidence>
<accession>A0A409X0G3</accession>
<dbReference type="PANTHER" id="PTHR28013">
    <property type="entry name" value="PROTEIN DCV1-RELATED"/>
    <property type="match status" value="1"/>
</dbReference>
<evidence type="ECO:0000313" key="7">
    <source>
        <dbReference type="Proteomes" id="UP000284706"/>
    </source>
</evidence>
<dbReference type="Pfam" id="PF06687">
    <property type="entry name" value="SUR7"/>
    <property type="match status" value="1"/>
</dbReference>
<evidence type="ECO:0000256" key="4">
    <source>
        <dbReference type="ARBA" id="ARBA00023136"/>
    </source>
</evidence>
<protein>
    <recommendedName>
        <fullName evidence="8">Pali-domain-containing protein</fullName>
    </recommendedName>
</protein>
<organism evidence="6 7">
    <name type="scientific">Gymnopilus dilepis</name>
    <dbReference type="NCBI Taxonomy" id="231916"/>
    <lineage>
        <taxon>Eukaryota</taxon>
        <taxon>Fungi</taxon>
        <taxon>Dikarya</taxon>
        <taxon>Basidiomycota</taxon>
        <taxon>Agaricomycotina</taxon>
        <taxon>Agaricomycetes</taxon>
        <taxon>Agaricomycetidae</taxon>
        <taxon>Agaricales</taxon>
        <taxon>Agaricineae</taxon>
        <taxon>Hymenogastraceae</taxon>
        <taxon>Gymnopilus</taxon>
    </lineage>
</organism>
<dbReference type="InterPro" id="IPR051380">
    <property type="entry name" value="pH-response_reg_palI/RIM9"/>
</dbReference>
<evidence type="ECO:0000256" key="1">
    <source>
        <dbReference type="ARBA" id="ARBA00004141"/>
    </source>
</evidence>
<dbReference type="InterPro" id="IPR009571">
    <property type="entry name" value="SUR7/Rim9-like_fungi"/>
</dbReference>
<dbReference type="OrthoDB" id="3881at2759"/>
<dbReference type="AlphaFoldDB" id="A0A409X0G3"/>